<gene>
    <name evidence="3" type="ORF">GCM10007170_15930</name>
</gene>
<evidence type="ECO:0000256" key="1">
    <source>
        <dbReference type="SAM" id="MobiDB-lite"/>
    </source>
</evidence>
<evidence type="ECO:0000313" key="3">
    <source>
        <dbReference type="EMBL" id="GGH93925.1"/>
    </source>
</evidence>
<feature type="compositionally biased region" description="Basic and acidic residues" evidence="1">
    <location>
        <begin position="1"/>
        <end position="11"/>
    </location>
</feature>
<comment type="caution">
    <text evidence="3">The sequence shown here is derived from an EMBL/GenBank/DDBJ whole genome shotgun (WGS) entry which is preliminary data.</text>
</comment>
<protein>
    <recommendedName>
        <fullName evidence="2">DUF7848 domain-containing protein</fullName>
    </recommendedName>
</protein>
<dbReference type="Proteomes" id="UP000643279">
    <property type="component" value="Unassembled WGS sequence"/>
</dbReference>
<dbReference type="InterPro" id="IPR057170">
    <property type="entry name" value="DUF7848"/>
</dbReference>
<accession>A0ABQ2AMA7</accession>
<dbReference type="Pfam" id="PF25232">
    <property type="entry name" value="DUF7848"/>
    <property type="match status" value="1"/>
</dbReference>
<feature type="domain" description="DUF7848" evidence="2">
    <location>
        <begin position="41"/>
        <end position="78"/>
    </location>
</feature>
<keyword evidence="4" id="KW-1185">Reference proteome</keyword>
<name>A0ABQ2AMA7_9MICC</name>
<sequence length="100" mass="11323">MFPVHTNKERQGCNPTAQRTPEEGSNVQHPHYQSRQKMSATVQEEILYEAICTECPTASGPFENEDDAEEWAANHNAELHAEDDGNDEAYEKFKEARNGD</sequence>
<proteinExistence type="predicted"/>
<organism evidence="3 4">
    <name type="scientific">Arthrobacter liuii</name>
    <dbReference type="NCBI Taxonomy" id="1476996"/>
    <lineage>
        <taxon>Bacteria</taxon>
        <taxon>Bacillati</taxon>
        <taxon>Actinomycetota</taxon>
        <taxon>Actinomycetes</taxon>
        <taxon>Micrococcales</taxon>
        <taxon>Micrococcaceae</taxon>
        <taxon>Arthrobacter</taxon>
    </lineage>
</organism>
<evidence type="ECO:0000259" key="2">
    <source>
        <dbReference type="Pfam" id="PF25232"/>
    </source>
</evidence>
<dbReference type="EMBL" id="BMFW01000005">
    <property type="protein sequence ID" value="GGH93925.1"/>
    <property type="molecule type" value="Genomic_DNA"/>
</dbReference>
<evidence type="ECO:0000313" key="4">
    <source>
        <dbReference type="Proteomes" id="UP000643279"/>
    </source>
</evidence>
<feature type="compositionally biased region" description="Polar residues" evidence="1">
    <location>
        <begin position="13"/>
        <end position="39"/>
    </location>
</feature>
<reference evidence="4" key="1">
    <citation type="journal article" date="2019" name="Int. J. Syst. Evol. Microbiol.">
        <title>The Global Catalogue of Microorganisms (GCM) 10K type strain sequencing project: providing services to taxonomists for standard genome sequencing and annotation.</title>
        <authorList>
            <consortium name="The Broad Institute Genomics Platform"/>
            <consortium name="The Broad Institute Genome Sequencing Center for Infectious Disease"/>
            <person name="Wu L."/>
            <person name="Ma J."/>
        </authorList>
    </citation>
    <scope>NUCLEOTIDE SEQUENCE [LARGE SCALE GENOMIC DNA]</scope>
    <source>
        <strain evidence="4">CGMCC 1.12778</strain>
    </source>
</reference>
<feature type="region of interest" description="Disordered" evidence="1">
    <location>
        <begin position="1"/>
        <end position="39"/>
    </location>
</feature>